<dbReference type="InterPro" id="IPR002821">
    <property type="entry name" value="Hydantoinase_A"/>
</dbReference>
<accession>A0AAN8FWC3</accession>
<sequence length="1072" mass="115812">MENNCVPVVVGVDVGGTNTDAVVIAKDQERPVVLAAVKEPTTSDVTTGVKEAIFSALKSTHDNGQKVAVVQVNIGTTHFVNAAVQGKGLAKVGVLRLCGSVSHALPPFSDFPKRLADIICGSVHMLKGGYRYDGRIIDEIDENEIKEVVQILKAKAITCIVLSGIFSPIRPDQECRVKDIIMREYSEASLTLSNEIGHIGLLERENAAILNECLKPLCKITINGFQTALKDMGLKCPLYLTQNDGTIMSADTALDYPIYTFASGPTNSMRGTAYLSELKNAIVVDIGGTTTDVGMLKNGFPREASTQVKVGGARTNFRMPDVLSIGLGGGSYVEACYNDDKTVKRVSVGPLSAGYNLQNEAFIFSSRDARSSRNLTASDIAVAAGMANLGNPASVGDLSKELVKSAIDRIHQMVEETIDKIKLSNEELPVILVGGGSILIDPKRHIAGAKSVILPENFGVANAIGAALSQVSGRVDYVCGLLDMVDRVAMDKKIEEAVKAVTDDPDGKETEIAKENAQKPFFVNARDIATEEACKKAKAAAIKSGAVPSSLTITEKEYYTLSYIPGQAIHIRITAVGDLADWKKTGIKYETWTPNVSTSQSDTISDVKLTKQVTTSMGNHLSSTADLEDETRKPSEPYIDPATGEWILSPWDIECIVVGAGIFGCGGGGSPHIGKLRSLKAIRKGKKIRIVSPERLLRNADPENDLVVAISFMGAPLIMYEQLVSSVETTGALKAMEELYNIGGYEDGKLKNMEGVEVKTRAGMNFIEDYQPKTDTATANATGNIGGKKIIALMSSEIGGMNAIEPFLVGADLDIPIIDADGMGRAFPEVQMFCPYMYGLSPYPATLVDDRNRRAVMLQTPSAKQLEHHFRDTVVDMGCSGGMVDSALRKHDVYTKTILYSVSHAWRLGNAILRARLEKTSPIDAILAEENSKHIMTGKVQNVQRETTAGFNKGRLIIEGLETFVNQRLLVEFQNENLVILRLAEDGKTIVGDALACVPDLIMLVDADTCEPITTEEMKYGMRVAVVVLASHALLRTETALRFVGPQAFRYPDTVKFQPFADAKITKPIPPI</sequence>
<dbReference type="EMBL" id="JAZGQO010000021">
    <property type="protein sequence ID" value="KAK6165487.1"/>
    <property type="molecule type" value="Genomic_DNA"/>
</dbReference>
<dbReference type="InterPro" id="IPR010318">
    <property type="entry name" value="S-Me-THD_N"/>
</dbReference>
<evidence type="ECO:0008006" key="7">
    <source>
        <dbReference type="Google" id="ProtNLM"/>
    </source>
</evidence>
<gene>
    <name evidence="5" type="ORF">SNE40_022406</name>
</gene>
<dbReference type="InterPro" id="IPR048350">
    <property type="entry name" value="S-Me-THD-like_C"/>
</dbReference>
<dbReference type="PANTHER" id="PTHR11365">
    <property type="entry name" value="5-OXOPROLINASE RELATED"/>
    <property type="match status" value="1"/>
</dbReference>
<evidence type="ECO:0000259" key="4">
    <source>
        <dbReference type="Pfam" id="PF20906"/>
    </source>
</evidence>
<evidence type="ECO:0000259" key="1">
    <source>
        <dbReference type="Pfam" id="PF01968"/>
    </source>
</evidence>
<evidence type="ECO:0000259" key="2">
    <source>
        <dbReference type="Pfam" id="PF05378"/>
    </source>
</evidence>
<dbReference type="InterPro" id="IPR008040">
    <property type="entry name" value="Hydant_A_N"/>
</dbReference>
<dbReference type="InterPro" id="IPR024071">
    <property type="entry name" value="S-Me-THD_C_sf"/>
</dbReference>
<feature type="domain" description="S-Me-THD-like C-terminal" evidence="4">
    <location>
        <begin position="863"/>
        <end position="1058"/>
    </location>
</feature>
<reference evidence="5 6" key="1">
    <citation type="submission" date="2024-01" db="EMBL/GenBank/DDBJ databases">
        <title>The genome of the rayed Mediterranean limpet Patella caerulea (Linnaeus, 1758).</title>
        <authorList>
            <person name="Anh-Thu Weber A."/>
            <person name="Halstead-Nussloch G."/>
        </authorList>
    </citation>
    <scope>NUCLEOTIDE SEQUENCE [LARGE SCALE GENOMIC DNA]</scope>
    <source>
        <strain evidence="5">AATW-2023a</strain>
        <tissue evidence="5">Whole specimen</tissue>
    </source>
</reference>
<dbReference type="SUPFAM" id="SSF160991">
    <property type="entry name" value="CV3147-like"/>
    <property type="match status" value="1"/>
</dbReference>
<dbReference type="Pfam" id="PF01968">
    <property type="entry name" value="Hydantoinase_A"/>
    <property type="match status" value="1"/>
</dbReference>
<evidence type="ECO:0000313" key="6">
    <source>
        <dbReference type="Proteomes" id="UP001347796"/>
    </source>
</evidence>
<dbReference type="PANTHER" id="PTHR11365:SF10">
    <property type="entry name" value="HYDANTOINASE_OXOPROLINASE"/>
    <property type="match status" value="1"/>
</dbReference>
<organism evidence="5 6">
    <name type="scientific">Patella caerulea</name>
    <name type="common">Rayed Mediterranean limpet</name>
    <dbReference type="NCBI Taxonomy" id="87958"/>
    <lineage>
        <taxon>Eukaryota</taxon>
        <taxon>Metazoa</taxon>
        <taxon>Spiralia</taxon>
        <taxon>Lophotrochozoa</taxon>
        <taxon>Mollusca</taxon>
        <taxon>Gastropoda</taxon>
        <taxon>Patellogastropoda</taxon>
        <taxon>Patelloidea</taxon>
        <taxon>Patellidae</taxon>
        <taxon>Patella</taxon>
    </lineage>
</organism>
<dbReference type="Gene3D" id="3.30.420.40">
    <property type="match status" value="1"/>
</dbReference>
<feature type="domain" description="Hydantoinase/oxoprolinase N-terminal" evidence="2">
    <location>
        <begin position="10"/>
        <end position="184"/>
    </location>
</feature>
<dbReference type="Pfam" id="PF06032">
    <property type="entry name" value="S-Me-THD_N"/>
    <property type="match status" value="2"/>
</dbReference>
<evidence type="ECO:0000313" key="5">
    <source>
        <dbReference type="EMBL" id="KAK6165487.1"/>
    </source>
</evidence>
<dbReference type="Gene3D" id="2.40.390.10">
    <property type="entry name" value="CV3147-like"/>
    <property type="match status" value="1"/>
</dbReference>
<dbReference type="InterPro" id="IPR045079">
    <property type="entry name" value="Oxoprolinase-like"/>
</dbReference>
<dbReference type="AlphaFoldDB" id="A0AAN8FWC3"/>
<dbReference type="Proteomes" id="UP001347796">
    <property type="component" value="Unassembled WGS sequence"/>
</dbReference>
<evidence type="ECO:0000259" key="3">
    <source>
        <dbReference type="Pfam" id="PF06032"/>
    </source>
</evidence>
<dbReference type="GO" id="GO:0016787">
    <property type="term" value="F:hydrolase activity"/>
    <property type="evidence" value="ECO:0007669"/>
    <property type="project" value="InterPro"/>
</dbReference>
<dbReference type="Gene3D" id="3.40.1610.10">
    <property type="entry name" value="CV3147-like domain"/>
    <property type="match status" value="1"/>
</dbReference>
<name>A0AAN8FWC3_PATCE</name>
<feature type="domain" description="S-Me-THD N-terminal" evidence="3">
    <location>
        <begin position="778"/>
        <end position="857"/>
    </location>
</feature>
<dbReference type="Pfam" id="PF05378">
    <property type="entry name" value="Hydant_A_N"/>
    <property type="match status" value="1"/>
</dbReference>
<proteinExistence type="predicted"/>
<protein>
    <recommendedName>
        <fullName evidence="7">Hydantoinase</fullName>
    </recommendedName>
</protein>
<dbReference type="SUPFAM" id="SSF53067">
    <property type="entry name" value="Actin-like ATPase domain"/>
    <property type="match status" value="1"/>
</dbReference>
<comment type="caution">
    <text evidence="5">The sequence shown here is derived from an EMBL/GenBank/DDBJ whole genome shotgun (WGS) entry which is preliminary data.</text>
</comment>
<dbReference type="InterPro" id="IPR027479">
    <property type="entry name" value="S-Me-THD_N_sf"/>
</dbReference>
<keyword evidence="6" id="KW-1185">Reference proteome</keyword>
<dbReference type="Pfam" id="PF20906">
    <property type="entry name" value="S-Me-THD_C"/>
    <property type="match status" value="1"/>
</dbReference>
<feature type="domain" description="S-Me-THD N-terminal" evidence="3">
    <location>
        <begin position="652"/>
        <end position="740"/>
    </location>
</feature>
<dbReference type="InterPro" id="IPR043129">
    <property type="entry name" value="ATPase_NBD"/>
</dbReference>
<feature type="domain" description="Hydantoinase A/oxoprolinase" evidence="1">
    <location>
        <begin position="204"/>
        <end position="357"/>
    </location>
</feature>